<feature type="domain" description="Methyltransferase" evidence="5">
    <location>
        <begin position="54"/>
        <end position="164"/>
    </location>
</feature>
<evidence type="ECO:0000256" key="2">
    <source>
        <dbReference type="ARBA" id="ARBA00022679"/>
    </source>
</evidence>
<evidence type="ECO:0000313" key="7">
    <source>
        <dbReference type="Proteomes" id="UP000033109"/>
    </source>
</evidence>
<keyword evidence="4" id="KW-0732">Signal</keyword>
<dbReference type="GO" id="GO:0032259">
    <property type="term" value="P:methylation"/>
    <property type="evidence" value="ECO:0007669"/>
    <property type="project" value="UniProtKB-KW"/>
</dbReference>
<evidence type="ECO:0000313" key="6">
    <source>
        <dbReference type="EMBL" id="AKD05048.1"/>
    </source>
</evidence>
<feature type="signal peptide" evidence="4">
    <location>
        <begin position="1"/>
        <end position="23"/>
    </location>
</feature>
<reference evidence="6 7" key="1">
    <citation type="journal article" date="2015" name="Sci. Rep.">
        <title>Unraveling adaptation of Pontibacter korlensis to radiation and infertility in desert through complete genome and comparative transcriptomic analysis.</title>
        <authorList>
            <person name="Dai J."/>
            <person name="Dai W."/>
            <person name="Qiu C."/>
            <person name="Yang Z."/>
            <person name="Zhang Y."/>
            <person name="Zhou M."/>
            <person name="Zhang L."/>
            <person name="Fang C."/>
            <person name="Gao Q."/>
            <person name="Yang Q."/>
            <person name="Li X."/>
            <person name="Wang Z."/>
            <person name="Wang Z."/>
            <person name="Jia Z."/>
            <person name="Chen X."/>
        </authorList>
    </citation>
    <scope>NUCLEOTIDE SEQUENCE [LARGE SCALE GENOMIC DNA]</scope>
    <source>
        <strain evidence="6 7">X14-1T</strain>
    </source>
</reference>
<dbReference type="KEGG" id="pko:PKOR_20705"/>
<keyword evidence="2 6" id="KW-0808">Transferase</keyword>
<keyword evidence="3" id="KW-0949">S-adenosyl-L-methionine</keyword>
<dbReference type="CDD" id="cd02440">
    <property type="entry name" value="AdoMet_MTases"/>
    <property type="match status" value="1"/>
</dbReference>
<evidence type="ECO:0000259" key="5">
    <source>
        <dbReference type="Pfam" id="PF13847"/>
    </source>
</evidence>
<accession>A0A0E3ZJ73</accession>
<dbReference type="PATRIC" id="fig|400092.3.peg.4547"/>
<dbReference type="InterPro" id="IPR025714">
    <property type="entry name" value="Methyltranfer_dom"/>
</dbReference>
<dbReference type="Gene3D" id="3.40.50.150">
    <property type="entry name" value="Vaccinia Virus protein VP39"/>
    <property type="match status" value="1"/>
</dbReference>
<name>A0A0E3ZJ73_9BACT</name>
<dbReference type="Proteomes" id="UP000033109">
    <property type="component" value="Chromosome"/>
</dbReference>
<keyword evidence="1 6" id="KW-0489">Methyltransferase</keyword>
<dbReference type="GO" id="GO:0016279">
    <property type="term" value="F:protein-lysine N-methyltransferase activity"/>
    <property type="evidence" value="ECO:0007669"/>
    <property type="project" value="InterPro"/>
</dbReference>
<protein>
    <submittedName>
        <fullName evidence="6">RNA methyltransferase</fullName>
    </submittedName>
</protein>
<proteinExistence type="predicted"/>
<dbReference type="InterPro" id="IPR026170">
    <property type="entry name" value="FAM173A/B"/>
</dbReference>
<dbReference type="AlphaFoldDB" id="A0A0E3ZJ73"/>
<dbReference type="OrthoDB" id="281208at2"/>
<organism evidence="6 7">
    <name type="scientific">Pontibacter korlensis</name>
    <dbReference type="NCBI Taxonomy" id="400092"/>
    <lineage>
        <taxon>Bacteria</taxon>
        <taxon>Pseudomonadati</taxon>
        <taxon>Bacteroidota</taxon>
        <taxon>Cytophagia</taxon>
        <taxon>Cytophagales</taxon>
        <taxon>Hymenobacteraceae</taxon>
        <taxon>Pontibacter</taxon>
    </lineage>
</organism>
<keyword evidence="7" id="KW-1185">Reference proteome</keyword>
<gene>
    <name evidence="6" type="ORF">PKOR_20705</name>
</gene>
<evidence type="ECO:0000256" key="3">
    <source>
        <dbReference type="ARBA" id="ARBA00022691"/>
    </source>
</evidence>
<dbReference type="PANTHER" id="PTHR13610">
    <property type="entry name" value="METHYLTRANSFERASE DOMAIN-CONTAINING PROTEIN"/>
    <property type="match status" value="1"/>
</dbReference>
<dbReference type="EMBL" id="CP009621">
    <property type="protein sequence ID" value="AKD05048.1"/>
    <property type="molecule type" value="Genomic_DNA"/>
</dbReference>
<dbReference type="HOGENOM" id="CLU_068443_2_0_10"/>
<dbReference type="SUPFAM" id="SSF53335">
    <property type="entry name" value="S-adenosyl-L-methionine-dependent methyltransferases"/>
    <property type="match status" value="1"/>
</dbReference>
<evidence type="ECO:0000256" key="4">
    <source>
        <dbReference type="SAM" id="SignalP"/>
    </source>
</evidence>
<dbReference type="STRING" id="400092.PKOR_20705"/>
<dbReference type="InterPro" id="IPR029063">
    <property type="entry name" value="SAM-dependent_MTases_sf"/>
</dbReference>
<dbReference type="Pfam" id="PF13847">
    <property type="entry name" value="Methyltransf_31"/>
    <property type="match status" value="1"/>
</dbReference>
<sequence length="182" mass="20464">MRILKQSFCTMLLILFATVFVSAQETMKRTPDVPYVPTRQVVVDAMLKLADVKKDDVLYDLGCGDGRIVITAAKEYGARGTGVDINPERIQEANANAREANVTDKVRFIEGDLFEEDFSQASVVTLYLLPAVNQKLRPILMKQLKPGTRIVSHAFDMGDWEPEQTVEVDGTKIFLWTIPEKK</sequence>
<dbReference type="PANTHER" id="PTHR13610:SF11">
    <property type="entry name" value="METHYLTRANSFERASE DOMAIN-CONTAINING PROTEIN"/>
    <property type="match status" value="1"/>
</dbReference>
<evidence type="ECO:0000256" key="1">
    <source>
        <dbReference type="ARBA" id="ARBA00022603"/>
    </source>
</evidence>
<feature type="chain" id="PRO_5002416577" evidence="4">
    <location>
        <begin position="24"/>
        <end position="182"/>
    </location>
</feature>